<dbReference type="InterPro" id="IPR002716">
    <property type="entry name" value="PIN_dom"/>
</dbReference>
<accession>A0A5D5AMP5</accession>
<name>A0A5D5AMP5_9EURY</name>
<proteinExistence type="predicted"/>
<evidence type="ECO:0000313" key="3">
    <source>
        <dbReference type="Proteomes" id="UP000324104"/>
    </source>
</evidence>
<dbReference type="GO" id="GO:0016075">
    <property type="term" value="P:rRNA catabolic process"/>
    <property type="evidence" value="ECO:0007669"/>
    <property type="project" value="TreeGrafter"/>
</dbReference>
<protein>
    <submittedName>
        <fullName evidence="2">Type II toxin-antitoxin system VapC family toxin</fullName>
    </submittedName>
</protein>
<dbReference type="EMBL" id="VTAW01000025">
    <property type="protein sequence ID" value="TYT60992.1"/>
    <property type="molecule type" value="Genomic_DNA"/>
</dbReference>
<feature type="domain" description="PIN" evidence="1">
    <location>
        <begin position="10"/>
        <end position="135"/>
    </location>
</feature>
<dbReference type="Pfam" id="PF01850">
    <property type="entry name" value="PIN"/>
    <property type="match status" value="1"/>
</dbReference>
<keyword evidence="3" id="KW-1185">Reference proteome</keyword>
<dbReference type="Proteomes" id="UP000324104">
    <property type="component" value="Unassembled WGS sequence"/>
</dbReference>
<evidence type="ECO:0000313" key="2">
    <source>
        <dbReference type="EMBL" id="TYT60992.1"/>
    </source>
</evidence>
<dbReference type="GO" id="GO:0004521">
    <property type="term" value="F:RNA endonuclease activity"/>
    <property type="evidence" value="ECO:0007669"/>
    <property type="project" value="InterPro"/>
</dbReference>
<organism evidence="2 3">
    <name type="scientific">Natrialba swarupiae</name>
    <dbReference type="NCBI Taxonomy" id="2448032"/>
    <lineage>
        <taxon>Archaea</taxon>
        <taxon>Methanobacteriati</taxon>
        <taxon>Methanobacteriota</taxon>
        <taxon>Stenosarchaea group</taxon>
        <taxon>Halobacteria</taxon>
        <taxon>Halobacteriales</taxon>
        <taxon>Natrialbaceae</taxon>
        <taxon>Natrialba</taxon>
    </lineage>
</organism>
<dbReference type="RefSeq" id="WP_149082502.1">
    <property type="nucleotide sequence ID" value="NZ_VTAW01000025.1"/>
</dbReference>
<dbReference type="PANTHER" id="PTHR42188:SF1">
    <property type="entry name" value="23S RRNA-SPECIFIC ENDONUCLEASE VAPC20"/>
    <property type="match status" value="1"/>
</dbReference>
<reference evidence="2 3" key="1">
    <citation type="submission" date="2019-08" db="EMBL/GenBank/DDBJ databases">
        <title>Archaea genome.</title>
        <authorList>
            <person name="Kajale S."/>
            <person name="Shouche Y."/>
            <person name="Deshpande N."/>
            <person name="Sharma A."/>
        </authorList>
    </citation>
    <scope>NUCLEOTIDE SEQUENCE [LARGE SCALE GENOMIC DNA]</scope>
    <source>
        <strain evidence="2 3">ESP3B_9</strain>
    </source>
</reference>
<gene>
    <name evidence="2" type="ORF">FYC77_16010</name>
</gene>
<evidence type="ECO:0000259" key="1">
    <source>
        <dbReference type="Pfam" id="PF01850"/>
    </source>
</evidence>
<dbReference type="AlphaFoldDB" id="A0A5D5AMP5"/>
<comment type="caution">
    <text evidence="2">The sequence shown here is derived from an EMBL/GenBank/DDBJ whole genome shotgun (WGS) entry which is preliminary data.</text>
</comment>
<dbReference type="Gene3D" id="3.40.50.1010">
    <property type="entry name" value="5'-nuclease"/>
    <property type="match status" value="1"/>
</dbReference>
<dbReference type="InterPro" id="IPR029060">
    <property type="entry name" value="PIN-like_dom_sf"/>
</dbReference>
<dbReference type="PANTHER" id="PTHR42188">
    <property type="entry name" value="23S RRNA-SPECIFIC ENDONUCLEASE VAPC20"/>
    <property type="match status" value="1"/>
</dbReference>
<sequence length="152" mass="16889">MSQETPTPLFIDTGGFYAAYVEDDANHDRASAVFDAIQAGEYGPIVTSRYVLAELATVILYRKSHYHAVSTLEELRASETINVVPVTEDIFDAANEQFGDYDDQEIAFFDHLGGALAREYGIEHVFTFDPDDFHTLGFTVVPVDTADGSRRK</sequence>
<dbReference type="SUPFAM" id="SSF88723">
    <property type="entry name" value="PIN domain-like"/>
    <property type="match status" value="1"/>
</dbReference>
<dbReference type="InterPro" id="IPR039018">
    <property type="entry name" value="VapC20-like"/>
</dbReference>